<dbReference type="AlphaFoldDB" id="A0AAN6VNC8"/>
<evidence type="ECO:0000313" key="2">
    <source>
        <dbReference type="Proteomes" id="UP001302745"/>
    </source>
</evidence>
<comment type="caution">
    <text evidence="1">The sequence shown here is derived from an EMBL/GenBank/DDBJ whole genome shotgun (WGS) entry which is preliminary data.</text>
</comment>
<reference evidence="1" key="1">
    <citation type="journal article" date="2023" name="Mol. Phylogenet. Evol.">
        <title>Genome-scale phylogeny and comparative genomics of the fungal order Sordariales.</title>
        <authorList>
            <person name="Hensen N."/>
            <person name="Bonometti L."/>
            <person name="Westerberg I."/>
            <person name="Brannstrom I.O."/>
            <person name="Guillou S."/>
            <person name="Cros-Aarteil S."/>
            <person name="Calhoun S."/>
            <person name="Haridas S."/>
            <person name="Kuo A."/>
            <person name="Mondo S."/>
            <person name="Pangilinan J."/>
            <person name="Riley R."/>
            <person name="LaButti K."/>
            <person name="Andreopoulos B."/>
            <person name="Lipzen A."/>
            <person name="Chen C."/>
            <person name="Yan M."/>
            <person name="Daum C."/>
            <person name="Ng V."/>
            <person name="Clum A."/>
            <person name="Steindorff A."/>
            <person name="Ohm R.A."/>
            <person name="Martin F."/>
            <person name="Silar P."/>
            <person name="Natvig D.O."/>
            <person name="Lalanne C."/>
            <person name="Gautier V."/>
            <person name="Ament-Velasquez S.L."/>
            <person name="Kruys A."/>
            <person name="Hutchinson M.I."/>
            <person name="Powell A.J."/>
            <person name="Barry K."/>
            <person name="Miller A.N."/>
            <person name="Grigoriev I.V."/>
            <person name="Debuchy R."/>
            <person name="Gladieux P."/>
            <person name="Hiltunen Thoren M."/>
            <person name="Johannesson H."/>
        </authorList>
    </citation>
    <scope>NUCLEOTIDE SEQUENCE</scope>
    <source>
        <strain evidence="1">CBS 538.74</strain>
    </source>
</reference>
<evidence type="ECO:0000313" key="1">
    <source>
        <dbReference type="EMBL" id="KAK4154450.1"/>
    </source>
</evidence>
<organism evidence="1 2">
    <name type="scientific">Chaetomidium leptoderma</name>
    <dbReference type="NCBI Taxonomy" id="669021"/>
    <lineage>
        <taxon>Eukaryota</taxon>
        <taxon>Fungi</taxon>
        <taxon>Dikarya</taxon>
        <taxon>Ascomycota</taxon>
        <taxon>Pezizomycotina</taxon>
        <taxon>Sordariomycetes</taxon>
        <taxon>Sordariomycetidae</taxon>
        <taxon>Sordariales</taxon>
        <taxon>Chaetomiaceae</taxon>
        <taxon>Chaetomidium</taxon>
    </lineage>
</organism>
<keyword evidence="2" id="KW-1185">Reference proteome</keyword>
<proteinExistence type="predicted"/>
<dbReference type="Proteomes" id="UP001302745">
    <property type="component" value="Unassembled WGS sequence"/>
</dbReference>
<dbReference type="EMBL" id="MU856912">
    <property type="protein sequence ID" value="KAK4154450.1"/>
    <property type="molecule type" value="Genomic_DNA"/>
</dbReference>
<gene>
    <name evidence="1" type="ORF">C8A00DRAFT_32802</name>
</gene>
<accession>A0AAN6VNC8</accession>
<sequence>MRTQVLDVPALQEYGDLLLPIVSRDRCKPTGCVFSVQVAPSHSCVARIKRAALNRLACGPRLAVFSDEVNICAVVNQEPDERSLAHMIHGSRMAAKCGGSKRVTKVPRHKSEIHICPGLNEKPHTVLGTSSRSRSQRAAVAGIDLAVDIRTSLDEHLHTVRLHPISGCCKRAPSFPGGGLDEGAAIEQYSYAIDVAPKRGFIEGHEQSHPVVVLPWKPNSVPHPMN</sequence>
<name>A0AAN6VNC8_9PEZI</name>
<reference evidence="1" key="2">
    <citation type="submission" date="2023-05" db="EMBL/GenBank/DDBJ databases">
        <authorList>
            <consortium name="Lawrence Berkeley National Laboratory"/>
            <person name="Steindorff A."/>
            <person name="Hensen N."/>
            <person name="Bonometti L."/>
            <person name="Westerberg I."/>
            <person name="Brannstrom I.O."/>
            <person name="Guillou S."/>
            <person name="Cros-Aarteil S."/>
            <person name="Calhoun S."/>
            <person name="Haridas S."/>
            <person name="Kuo A."/>
            <person name="Mondo S."/>
            <person name="Pangilinan J."/>
            <person name="Riley R."/>
            <person name="Labutti K."/>
            <person name="Andreopoulos B."/>
            <person name="Lipzen A."/>
            <person name="Chen C."/>
            <person name="Yanf M."/>
            <person name="Daum C."/>
            <person name="Ng V."/>
            <person name="Clum A."/>
            <person name="Ohm R."/>
            <person name="Martin F."/>
            <person name="Silar P."/>
            <person name="Natvig D."/>
            <person name="Lalanne C."/>
            <person name="Gautier V."/>
            <person name="Ament-Velasquez S.L."/>
            <person name="Kruys A."/>
            <person name="Hutchinson M.I."/>
            <person name="Powell A.J."/>
            <person name="Barry K."/>
            <person name="Miller A.N."/>
            <person name="Grigoriev I.V."/>
            <person name="Debuchy R."/>
            <person name="Gladieux P."/>
            <person name="Thoren M.H."/>
            <person name="Johannesson H."/>
        </authorList>
    </citation>
    <scope>NUCLEOTIDE SEQUENCE</scope>
    <source>
        <strain evidence="1">CBS 538.74</strain>
    </source>
</reference>
<protein>
    <submittedName>
        <fullName evidence="1">Uncharacterized protein</fullName>
    </submittedName>
</protein>